<sequence>MAYYREHLYLFFFGICRLFQRRNVLAQLLSSAPSPGAPPRPPVLACSSSPSPSVARPRSDLQAGCERSASASRALGAGARSTPFRPPPVSPSCLFPLVPYELNWLATLRLSLFASRLLRAAERERRAHAKALNRQSPLASASPVSASAAPDAPVSEGALAAAQALDCAANALRLIRACQIVRPSWLARTLAEYPLERKLDKFIAKNCASVPAVPTPGASRVSGAAGAAVREALQRARDPDSKPTRVQTEGAGSKADSCGLMEEVERQTSEALLLRRVEDYRRGTGASEESRKLEETVIAMAEKLRRDAARWLGRNETFRVSAASLPPASRAALEAVYTTKQNEILLRPGNFEKVVALLPSRDLRQAWTAFCFPSQNRAGAARSAFSEGVASAGVSLSASRRAKLEKRRRQLAEALLAILRLQKTCAEKAGFPSWGIMRLDALVGLRRPLPGDPLSPQATEGEEKTTAAGGLEALGGASAGWAPQRRDRDHSGQRCRVVNQRAAEGARGEGERGEAMKALEEQILRLFSQIQREMKKGTRGVDELEKRVEKAVEQTRREREREENWMRQLGGGALAAKAAKHAHKLSKMERLDMAEWLFAANKILKRPGVDMRSSRFFSLNDTLPKLVALTEELHGVRLVSLRGKAWKGFGRSFVGMPYLSDIFAVFDTDAAPTAAPLLSLQPSPAAAGAASAGTSSPSVLDSLLVSSYGPQASALFPLLPADSSLSSSAFRSPSFASLLASAPSFRGFLYFFPCEPLRLSHHFRSFAAPPIPSPAASLVAPGHAFAHGRLAPGPAGPDADRPLNLQELGILLQVLTSGLNALLSSQRTRDGWRASLAACARLADFTGRQDGDRALQAAPMASAERGSRRSEPTAAKENSAEGALGEAQAEPGAALRTRELRGHIVAQTGQLDIPLPLDVQQSFAFLAELLLQEPARLQELACDANARGQAKRMSDDEARAQRPTMIEFLSLNGFFVHAFLDFHLHVTFDPRGATPETVETFIRAKLESILPYKLPEDFDIFSLPSLQNYSGLLAGTGVSYLLAQARSSLFLRELRSFEKRRRDEKKASPQSASASRKGSSAKASGPVAARSNAEKKREKEKKPNINLRVIKSLFWAPEAGAERSWPDSLVANMKKIIEADDEQVLNDGITDVIRDVYGAAGDTK</sequence>
<proteinExistence type="predicted"/>
<keyword evidence="1" id="KW-0175">Coiled coil</keyword>
<dbReference type="Proteomes" id="UP000224006">
    <property type="component" value="Chromosome IV"/>
</dbReference>
<accession>A0A2A9MKS4</accession>
<keyword evidence="4" id="KW-1185">Reference proteome</keyword>
<evidence type="ECO:0000256" key="1">
    <source>
        <dbReference type="SAM" id="Coils"/>
    </source>
</evidence>
<protein>
    <submittedName>
        <fullName evidence="3">Uncharacterized protein</fullName>
    </submittedName>
</protein>
<dbReference type="OrthoDB" id="332682at2759"/>
<gene>
    <name evidence="3" type="ORF">BESB_056810</name>
</gene>
<feature type="compositionally biased region" description="Basic and acidic residues" evidence="2">
    <location>
        <begin position="233"/>
        <end position="243"/>
    </location>
</feature>
<feature type="compositionally biased region" description="Low complexity" evidence="2">
    <location>
        <begin position="43"/>
        <end position="56"/>
    </location>
</feature>
<dbReference type="RefSeq" id="XP_029220039.1">
    <property type="nucleotide sequence ID" value="XM_029364116.1"/>
</dbReference>
<comment type="caution">
    <text evidence="3">The sequence shown here is derived from an EMBL/GenBank/DDBJ whole genome shotgun (WGS) entry which is preliminary data.</text>
</comment>
<dbReference type="VEuPathDB" id="ToxoDB:BESB_056810"/>
<organism evidence="3 4">
    <name type="scientific">Besnoitia besnoiti</name>
    <name type="common">Apicomplexan protozoan</name>
    <dbReference type="NCBI Taxonomy" id="94643"/>
    <lineage>
        <taxon>Eukaryota</taxon>
        <taxon>Sar</taxon>
        <taxon>Alveolata</taxon>
        <taxon>Apicomplexa</taxon>
        <taxon>Conoidasida</taxon>
        <taxon>Coccidia</taxon>
        <taxon>Eucoccidiorida</taxon>
        <taxon>Eimeriorina</taxon>
        <taxon>Sarcocystidae</taxon>
        <taxon>Besnoitia</taxon>
    </lineage>
</organism>
<feature type="region of interest" description="Disordered" evidence="2">
    <location>
        <begin position="853"/>
        <end position="891"/>
    </location>
</feature>
<feature type="compositionally biased region" description="Low complexity" evidence="2">
    <location>
        <begin position="1071"/>
        <end position="1085"/>
    </location>
</feature>
<name>A0A2A9MKS4_BESBE</name>
<feature type="compositionally biased region" description="Basic and acidic residues" evidence="2">
    <location>
        <begin position="1092"/>
        <end position="1101"/>
    </location>
</feature>
<feature type="region of interest" description="Disordered" evidence="2">
    <location>
        <begin position="1061"/>
        <end position="1101"/>
    </location>
</feature>
<feature type="region of interest" description="Disordered" evidence="2">
    <location>
        <begin position="475"/>
        <end position="494"/>
    </location>
</feature>
<reference evidence="3 4" key="1">
    <citation type="submission" date="2017-09" db="EMBL/GenBank/DDBJ databases">
        <title>Genome sequencing of Besnoitia besnoiti strain Bb-Ger1.</title>
        <authorList>
            <person name="Schares G."/>
            <person name="Venepally P."/>
            <person name="Lorenzi H.A."/>
        </authorList>
    </citation>
    <scope>NUCLEOTIDE SEQUENCE [LARGE SCALE GENOMIC DNA]</scope>
    <source>
        <strain evidence="3 4">Bb-Ger1</strain>
    </source>
</reference>
<evidence type="ECO:0000313" key="3">
    <source>
        <dbReference type="EMBL" id="PFH36030.1"/>
    </source>
</evidence>
<feature type="region of interest" description="Disordered" evidence="2">
    <location>
        <begin position="33"/>
        <end position="62"/>
    </location>
</feature>
<dbReference type="KEGG" id="bbes:BESB_056810"/>
<dbReference type="AlphaFoldDB" id="A0A2A9MKS4"/>
<dbReference type="EMBL" id="NWUJ01000004">
    <property type="protein sequence ID" value="PFH36030.1"/>
    <property type="molecule type" value="Genomic_DNA"/>
</dbReference>
<evidence type="ECO:0000256" key="2">
    <source>
        <dbReference type="SAM" id="MobiDB-lite"/>
    </source>
</evidence>
<feature type="coiled-coil region" evidence="1">
    <location>
        <begin position="516"/>
        <end position="561"/>
    </location>
</feature>
<evidence type="ECO:0000313" key="4">
    <source>
        <dbReference type="Proteomes" id="UP000224006"/>
    </source>
</evidence>
<feature type="region of interest" description="Disordered" evidence="2">
    <location>
        <begin position="233"/>
        <end position="257"/>
    </location>
</feature>
<dbReference type="GeneID" id="40310610"/>